<dbReference type="PANTHER" id="PTHR23355:SF9">
    <property type="entry name" value="DIS3-LIKE EXONUCLEASE 2"/>
    <property type="match status" value="1"/>
</dbReference>
<gene>
    <name evidence="7" type="primary">rnr</name>
    <name evidence="10" type="ORF">SAMN05428998_10742</name>
</gene>
<evidence type="ECO:0000256" key="6">
    <source>
        <dbReference type="ARBA" id="ARBA00022884"/>
    </source>
</evidence>
<dbReference type="GO" id="GO:0003723">
    <property type="term" value="F:RNA binding"/>
    <property type="evidence" value="ECO:0007669"/>
    <property type="project" value="UniProtKB-UniRule"/>
</dbReference>
<dbReference type="InterPro" id="IPR012340">
    <property type="entry name" value="NA-bd_OB-fold"/>
</dbReference>
<feature type="domain" description="S1 motif" evidence="9">
    <location>
        <begin position="631"/>
        <end position="712"/>
    </location>
</feature>
<feature type="compositionally biased region" description="Basic residues" evidence="8">
    <location>
        <begin position="740"/>
        <end position="763"/>
    </location>
</feature>
<keyword evidence="5 7" id="KW-0269">Exonuclease</keyword>
<dbReference type="AlphaFoldDB" id="A0A1Y6BQR8"/>
<dbReference type="InterPro" id="IPR004476">
    <property type="entry name" value="RNase_II/RNase_R"/>
</dbReference>
<evidence type="ECO:0000256" key="3">
    <source>
        <dbReference type="ARBA" id="ARBA00022722"/>
    </source>
</evidence>
<dbReference type="InterPro" id="IPR050180">
    <property type="entry name" value="RNR_Ribonuclease"/>
</dbReference>
<dbReference type="SMART" id="SM00955">
    <property type="entry name" value="RNB"/>
    <property type="match status" value="1"/>
</dbReference>
<dbReference type="Pfam" id="PF17876">
    <property type="entry name" value="CSD2"/>
    <property type="match status" value="1"/>
</dbReference>
<dbReference type="SMART" id="SM00316">
    <property type="entry name" value="S1"/>
    <property type="match status" value="1"/>
</dbReference>
<dbReference type="SUPFAM" id="SSF50249">
    <property type="entry name" value="Nucleic acid-binding proteins"/>
    <property type="match status" value="2"/>
</dbReference>
<feature type="region of interest" description="Disordered" evidence="8">
    <location>
        <begin position="720"/>
        <end position="790"/>
    </location>
</feature>
<dbReference type="CDD" id="cd04471">
    <property type="entry name" value="S1_RNase_R"/>
    <property type="match status" value="1"/>
</dbReference>
<dbReference type="EC" id="3.1.13.1" evidence="7"/>
<dbReference type="InterPro" id="IPR001900">
    <property type="entry name" value="RNase_II/R"/>
</dbReference>
<comment type="function">
    <text evidence="7">3'-5' exoribonuclease that releases 5'-nucleoside monophosphates and is involved in maturation of structured RNAs.</text>
</comment>
<sequence>MSADKPFPTRDEVLTYVRESPTPVGKREIARAFGIKGADRQRLKVLLRELKLDGELEAPERRKVAAAGALPEVAVLTVVGLDEDGETLARPVRWEAETEPPTIYLEPGRQSRSALAEGDRALCRLTRVDAGHYEARVIRRLGAAPRRVLGMIELAKDGLRVKPTDKRAKKDYLLRKADAKGAEVGELVLCEPKPHHRRVGPPEVVVLERLGGLDNQHALSLIAIHEHGLPTEFSDAAVEEAEVAGPVTLGRREDLRALPLVTIDGADARDFDDAVFAEPDDDPGNPGGWHILVAIADVAHYVRPEGPLDREARERGNSAYFPDRVVPMLPEALSNGWCSLKPKEERGCLACHLWIDAEGRPKRHRFLRGLMRSAARLTYEQVQAAVDGRPDDLTGPLLAPVLAPLYGAFRALLAARQARGTLDLDVPERRIVMDERGNVARIEPRRRLDSHRLIEEFMIAANVAAAAELESRQRPCMYRVHDVPDEAKVAALRDVLATLDLKLAKGQVIRAASFGRILEMAEGKPYAQMVSELILRSQAQAIYSPANIGHFGLALVRYAHFTSPIRRYADLLVHRSLIAALGLGDDGLTAREVSRFEEIGQHISTTERRAAAAERDAVDRLTAAFLKERVGEVFAGRVNGVTRFGLFVTLNESGGDGLVPVSSLPGDFYQHDERIHALVGRRWGRTYRLGEKVRARLIEADPLTGGLILNLVEADEAEAEAGSADGWEPLDGGPPPAARPVRRSGGRGSPKHRPAKAKAKAAKAGKAPRAAGKKGKSGARDKTRTPKGRR</sequence>
<comment type="catalytic activity">
    <reaction evidence="1 7">
        <text>Exonucleolytic cleavage in the 3'- to 5'-direction to yield nucleoside 5'-phosphates.</text>
        <dbReference type="EC" id="3.1.13.1"/>
    </reaction>
</comment>
<dbReference type="NCBIfam" id="TIGR00358">
    <property type="entry name" value="3_prime_RNase"/>
    <property type="match status" value="1"/>
</dbReference>
<dbReference type="HAMAP" id="MF_01895">
    <property type="entry name" value="RNase_R"/>
    <property type="match status" value="1"/>
</dbReference>
<keyword evidence="3 7" id="KW-0540">Nuclease</keyword>
<evidence type="ECO:0000259" key="9">
    <source>
        <dbReference type="PROSITE" id="PS50126"/>
    </source>
</evidence>
<dbReference type="PANTHER" id="PTHR23355">
    <property type="entry name" value="RIBONUCLEASE"/>
    <property type="match status" value="1"/>
</dbReference>
<dbReference type="NCBIfam" id="TIGR02063">
    <property type="entry name" value="RNase_R"/>
    <property type="match status" value="1"/>
</dbReference>
<evidence type="ECO:0000256" key="8">
    <source>
        <dbReference type="SAM" id="MobiDB-lite"/>
    </source>
</evidence>
<dbReference type="InterPro" id="IPR022966">
    <property type="entry name" value="RNase_II/R_CS"/>
</dbReference>
<dbReference type="STRING" id="560819.SAMN05428998_10742"/>
<dbReference type="RefSeq" id="WP_085122748.1">
    <property type="nucleotide sequence ID" value="NZ_FWZX01000007.1"/>
</dbReference>
<reference evidence="10 11" key="1">
    <citation type="submission" date="2017-04" db="EMBL/GenBank/DDBJ databases">
        <authorList>
            <person name="Afonso C.L."/>
            <person name="Miller P.J."/>
            <person name="Scott M.A."/>
            <person name="Spackman E."/>
            <person name="Goraichik I."/>
            <person name="Dimitrov K.M."/>
            <person name="Suarez D.L."/>
            <person name="Swayne D.E."/>
        </authorList>
    </citation>
    <scope>NUCLEOTIDE SEQUENCE [LARGE SCALE GENOMIC DNA]</scope>
    <source>
        <strain evidence="10 11">USBA 355</strain>
    </source>
</reference>
<dbReference type="GO" id="GO:0005829">
    <property type="term" value="C:cytosol"/>
    <property type="evidence" value="ECO:0007669"/>
    <property type="project" value="TreeGrafter"/>
</dbReference>
<proteinExistence type="inferred from homology"/>
<accession>A0A1Y6BQR8</accession>
<dbReference type="PROSITE" id="PS01175">
    <property type="entry name" value="RIBONUCLEASE_II"/>
    <property type="match status" value="1"/>
</dbReference>
<dbReference type="Pfam" id="PF00773">
    <property type="entry name" value="RNB"/>
    <property type="match status" value="1"/>
</dbReference>
<dbReference type="InterPro" id="IPR011805">
    <property type="entry name" value="RNase_R"/>
</dbReference>
<comment type="subcellular location">
    <subcellularLocation>
        <location evidence="7">Cytoplasm</location>
    </subcellularLocation>
</comment>
<evidence type="ECO:0000313" key="10">
    <source>
        <dbReference type="EMBL" id="SMF20748.1"/>
    </source>
</evidence>
<evidence type="ECO:0000313" key="11">
    <source>
        <dbReference type="Proteomes" id="UP000192917"/>
    </source>
</evidence>
<dbReference type="Gene3D" id="2.40.50.140">
    <property type="entry name" value="Nucleic acid-binding proteins"/>
    <property type="match status" value="1"/>
</dbReference>
<evidence type="ECO:0000256" key="1">
    <source>
        <dbReference type="ARBA" id="ARBA00001849"/>
    </source>
</evidence>
<keyword evidence="11" id="KW-1185">Reference proteome</keyword>
<dbReference type="PROSITE" id="PS50126">
    <property type="entry name" value="S1"/>
    <property type="match status" value="1"/>
</dbReference>
<protein>
    <recommendedName>
        <fullName evidence="7">Ribonuclease R</fullName>
        <shortName evidence="7">RNase R</shortName>
        <ecNumber evidence="7">3.1.13.1</ecNumber>
    </recommendedName>
</protein>
<dbReference type="Pfam" id="PF00575">
    <property type="entry name" value="S1"/>
    <property type="match status" value="1"/>
</dbReference>
<evidence type="ECO:0000256" key="5">
    <source>
        <dbReference type="ARBA" id="ARBA00022839"/>
    </source>
</evidence>
<evidence type="ECO:0000256" key="7">
    <source>
        <dbReference type="HAMAP-Rule" id="MF_01895"/>
    </source>
</evidence>
<evidence type="ECO:0000256" key="2">
    <source>
        <dbReference type="ARBA" id="ARBA00022490"/>
    </source>
</evidence>
<organism evidence="10 11">
    <name type="scientific">Tistlia consotensis USBA 355</name>
    <dbReference type="NCBI Taxonomy" id="560819"/>
    <lineage>
        <taxon>Bacteria</taxon>
        <taxon>Pseudomonadati</taxon>
        <taxon>Pseudomonadota</taxon>
        <taxon>Alphaproteobacteria</taxon>
        <taxon>Rhodospirillales</taxon>
        <taxon>Rhodovibrionaceae</taxon>
        <taxon>Tistlia</taxon>
    </lineage>
</organism>
<dbReference type="Proteomes" id="UP000192917">
    <property type="component" value="Unassembled WGS sequence"/>
</dbReference>
<dbReference type="EMBL" id="FWZX01000007">
    <property type="protein sequence ID" value="SMF20748.1"/>
    <property type="molecule type" value="Genomic_DNA"/>
</dbReference>
<dbReference type="GO" id="GO:0006402">
    <property type="term" value="P:mRNA catabolic process"/>
    <property type="evidence" value="ECO:0007669"/>
    <property type="project" value="TreeGrafter"/>
</dbReference>
<keyword evidence="6 7" id="KW-0694">RNA-binding</keyword>
<keyword evidence="2 7" id="KW-0963">Cytoplasm</keyword>
<dbReference type="GO" id="GO:0008859">
    <property type="term" value="F:exoribonuclease II activity"/>
    <property type="evidence" value="ECO:0007669"/>
    <property type="project" value="UniProtKB-UniRule"/>
</dbReference>
<name>A0A1Y6BQR8_9PROT</name>
<comment type="similarity">
    <text evidence="7">Belongs to the RNR ribonuclease family. RNase R subfamily.</text>
</comment>
<dbReference type="InterPro" id="IPR003029">
    <property type="entry name" value="S1_domain"/>
</dbReference>
<evidence type="ECO:0000256" key="4">
    <source>
        <dbReference type="ARBA" id="ARBA00022801"/>
    </source>
</evidence>
<keyword evidence="4 7" id="KW-0378">Hydrolase</keyword>
<dbReference type="InterPro" id="IPR040476">
    <property type="entry name" value="CSD2"/>
</dbReference>